<gene>
    <name evidence="2" type="ORF">ISS99_05030</name>
</gene>
<sequence length="135" mass="14673">MKHTAADLAVRCLAAASIGIASPLVQAAAPKADTGGASHSSFVLEIINDTRSHIDSFSITPAGTDRWNEIDFMRPMQESSFDSGSAVLMQIRDGGGCLHDLRTTLSDGNRIVTRRFDLCHFHAYRPGTHIFKSEE</sequence>
<evidence type="ECO:0000256" key="1">
    <source>
        <dbReference type="SAM" id="SignalP"/>
    </source>
</evidence>
<feature type="chain" id="PRO_5046666227" description="Argininosuccinate lyase" evidence="1">
    <location>
        <begin position="28"/>
        <end position="135"/>
    </location>
</feature>
<keyword evidence="1" id="KW-0732">Signal</keyword>
<proteinExistence type="predicted"/>
<accession>A0ABS2KCH4</accession>
<evidence type="ECO:0000313" key="2">
    <source>
        <dbReference type="EMBL" id="MBM7128880.1"/>
    </source>
</evidence>
<dbReference type="EMBL" id="JADIKF010000036">
    <property type="protein sequence ID" value="MBM7128880.1"/>
    <property type="molecule type" value="Genomic_DNA"/>
</dbReference>
<evidence type="ECO:0000313" key="3">
    <source>
        <dbReference type="Proteomes" id="UP001430193"/>
    </source>
</evidence>
<reference evidence="2" key="1">
    <citation type="submission" date="2020-10" db="EMBL/GenBank/DDBJ databases">
        <title>Phylogeny of dyella-like bacteria.</title>
        <authorList>
            <person name="Fu J."/>
        </authorList>
    </citation>
    <scope>NUCLEOTIDE SEQUENCE</scope>
    <source>
        <strain evidence="2">DHON07</strain>
    </source>
</reference>
<feature type="signal peptide" evidence="1">
    <location>
        <begin position="1"/>
        <end position="27"/>
    </location>
</feature>
<dbReference type="Proteomes" id="UP001430193">
    <property type="component" value="Unassembled WGS sequence"/>
</dbReference>
<comment type="caution">
    <text evidence="2">The sequence shown here is derived from an EMBL/GenBank/DDBJ whole genome shotgun (WGS) entry which is preliminary data.</text>
</comment>
<keyword evidence="3" id="KW-1185">Reference proteome</keyword>
<protein>
    <recommendedName>
        <fullName evidence="4">Argininosuccinate lyase</fullName>
    </recommendedName>
</protein>
<organism evidence="2 3">
    <name type="scientific">Dyella mobilis</name>
    <dbReference type="NCBI Taxonomy" id="1849582"/>
    <lineage>
        <taxon>Bacteria</taxon>
        <taxon>Pseudomonadati</taxon>
        <taxon>Pseudomonadota</taxon>
        <taxon>Gammaproteobacteria</taxon>
        <taxon>Lysobacterales</taxon>
        <taxon>Rhodanobacteraceae</taxon>
        <taxon>Dyella</taxon>
    </lineage>
</organism>
<dbReference type="RefSeq" id="WP_204630505.1">
    <property type="nucleotide sequence ID" value="NZ_BSOC01000007.1"/>
</dbReference>
<name>A0ABS2KCH4_9GAMM</name>
<evidence type="ECO:0008006" key="4">
    <source>
        <dbReference type="Google" id="ProtNLM"/>
    </source>
</evidence>